<evidence type="ECO:0000313" key="10">
    <source>
        <dbReference type="Proteomes" id="UP001501676"/>
    </source>
</evidence>
<dbReference type="Gene3D" id="3.40.50.2000">
    <property type="entry name" value="Glycogen Phosphorylase B"/>
    <property type="match status" value="2"/>
</dbReference>
<dbReference type="InterPro" id="IPR052078">
    <property type="entry name" value="Trehalose_Metab_GTase"/>
</dbReference>
<dbReference type="InterPro" id="IPR049438">
    <property type="entry name" value="TreT_GT1"/>
</dbReference>
<evidence type="ECO:0000259" key="7">
    <source>
        <dbReference type="Pfam" id="PF00534"/>
    </source>
</evidence>
<dbReference type="Pfam" id="PF21269">
    <property type="entry name" value="TreT_GT1"/>
    <property type="match status" value="1"/>
</dbReference>
<evidence type="ECO:0000256" key="2">
    <source>
        <dbReference type="ARBA" id="ARBA00011738"/>
    </source>
</evidence>
<dbReference type="Proteomes" id="UP001501676">
    <property type="component" value="Unassembled WGS sequence"/>
</dbReference>
<feature type="domain" description="Trehalose synthase N-terminal" evidence="8">
    <location>
        <begin position="49"/>
        <end position="199"/>
    </location>
</feature>
<evidence type="ECO:0000256" key="5">
    <source>
        <dbReference type="ARBA" id="ARBA00022679"/>
    </source>
</evidence>
<evidence type="ECO:0000259" key="8">
    <source>
        <dbReference type="Pfam" id="PF21269"/>
    </source>
</evidence>
<dbReference type="InterPro" id="IPR001296">
    <property type="entry name" value="Glyco_trans_1"/>
</dbReference>
<comment type="similarity">
    <text evidence="1">Belongs to the glycosyltransferase group 1 family. Glycosyltransferase 4 subfamily.</text>
</comment>
<name>A0ABP6SX22_9ACTN</name>
<dbReference type="PANTHER" id="PTHR47779:SF1">
    <property type="entry name" value="SYNTHASE (CCG-9), PUTATIVE (AFU_ORTHOLOGUE AFUA_3G12100)-RELATED"/>
    <property type="match status" value="1"/>
</dbReference>
<evidence type="ECO:0000256" key="3">
    <source>
        <dbReference type="ARBA" id="ARBA00022526"/>
    </source>
</evidence>
<reference evidence="10" key="1">
    <citation type="journal article" date="2019" name="Int. J. Syst. Evol. Microbiol.">
        <title>The Global Catalogue of Microorganisms (GCM) 10K type strain sequencing project: providing services to taxonomists for standard genome sequencing and annotation.</title>
        <authorList>
            <consortium name="The Broad Institute Genomics Platform"/>
            <consortium name="The Broad Institute Genome Sequencing Center for Infectious Disease"/>
            <person name="Wu L."/>
            <person name="Ma J."/>
        </authorList>
    </citation>
    <scope>NUCLEOTIDE SEQUENCE [LARGE SCALE GENOMIC DNA]</scope>
    <source>
        <strain evidence="10">JCM 9458</strain>
    </source>
</reference>
<keyword evidence="5" id="KW-0808">Transferase</keyword>
<proteinExistence type="inferred from homology"/>
<feature type="domain" description="Glycosyl transferase family 1" evidence="7">
    <location>
        <begin position="366"/>
        <end position="451"/>
    </location>
</feature>
<evidence type="ECO:0000313" key="9">
    <source>
        <dbReference type="EMBL" id="GAA3387515.1"/>
    </source>
</evidence>
<keyword evidence="3" id="KW-0313">Glucose metabolism</keyword>
<organism evidence="9 10">
    <name type="scientific">Cryptosporangium minutisporangium</name>
    <dbReference type="NCBI Taxonomy" id="113569"/>
    <lineage>
        <taxon>Bacteria</taxon>
        <taxon>Bacillati</taxon>
        <taxon>Actinomycetota</taxon>
        <taxon>Actinomycetes</taxon>
        <taxon>Cryptosporangiales</taxon>
        <taxon>Cryptosporangiaceae</taxon>
        <taxon>Cryptosporangium</taxon>
    </lineage>
</organism>
<dbReference type="RefSeq" id="WP_345728728.1">
    <property type="nucleotide sequence ID" value="NZ_BAAAYN010000018.1"/>
</dbReference>
<keyword evidence="10" id="KW-1185">Reference proteome</keyword>
<protein>
    <submittedName>
        <fullName evidence="9">Glycosyltransferase</fullName>
    </submittedName>
</protein>
<keyword evidence="6" id="KW-0119">Carbohydrate metabolism</keyword>
<comment type="caution">
    <text evidence="9">The sequence shown here is derived from an EMBL/GenBank/DDBJ whole genome shotgun (WGS) entry which is preliminary data.</text>
</comment>
<evidence type="ECO:0000256" key="4">
    <source>
        <dbReference type="ARBA" id="ARBA00022676"/>
    </source>
</evidence>
<keyword evidence="4" id="KW-0328">Glycosyltransferase</keyword>
<evidence type="ECO:0000256" key="6">
    <source>
        <dbReference type="ARBA" id="ARBA00023277"/>
    </source>
</evidence>
<accession>A0ABP6SX22</accession>
<dbReference type="EMBL" id="BAAAYN010000018">
    <property type="protein sequence ID" value="GAA3387515.1"/>
    <property type="molecule type" value="Genomic_DNA"/>
</dbReference>
<dbReference type="PANTHER" id="PTHR47779">
    <property type="entry name" value="SYNTHASE (CCG-9), PUTATIVE (AFU_ORTHOLOGUE AFUA_3G12100)-RELATED"/>
    <property type="match status" value="1"/>
</dbReference>
<sequence length="476" mass="51706">MSAHRLYDVTPPARDPQLLEQVIGAERFAAFVAAGRETAARFDGRKIININSTPAGGGVAEMLESLVSYARGLGIDAQWHVIEGDDRFFEITKRIHNHIYGLPGDDGPLGEAEHADYFAVHQGVADRLAEIVGPDDIVVVHDPQPAGLVPLAKQLGVPVLWRCHIGVDVSTPHDVEGWEFIRRYAEPADTYLLTRVGYAPEWMDRSRLRTVRSSIDPMAPKNRPLEPAFVRDVLVHYGLIAGEQPGPLAYPRKDGSTGWVTRRADILRAGPPAPADAPLVVQISRWDRMKDMPGVARAFADHLLDTDAHLALVGPAISGYADDPEGAEQMLEAMSAWRALPGSARERIHLACIPMTDLEENALVINALQRHAAVVTQKSISEGFGLTVVEAMLKGTPVVGSTVGGLLEQIVDAESGLLVEATDLPGFADALRRLLTDSDYAEKIGAAGRERALDLFTADRHLARYGKLIAETLARV</sequence>
<dbReference type="SUPFAM" id="SSF53756">
    <property type="entry name" value="UDP-Glycosyltransferase/glycogen phosphorylase"/>
    <property type="match status" value="1"/>
</dbReference>
<gene>
    <name evidence="9" type="ORF">GCM10020369_30310</name>
</gene>
<comment type="subunit">
    <text evidence="2">Homodimer.</text>
</comment>
<evidence type="ECO:0000256" key="1">
    <source>
        <dbReference type="ARBA" id="ARBA00009481"/>
    </source>
</evidence>
<dbReference type="Pfam" id="PF00534">
    <property type="entry name" value="Glycos_transf_1"/>
    <property type="match status" value="1"/>
</dbReference>